<evidence type="ECO:0000313" key="3">
    <source>
        <dbReference type="Proteomes" id="UP000308199"/>
    </source>
</evidence>
<accession>A0A4S4LCD7</accession>
<name>A0A4S4LCD7_9AGAM</name>
<dbReference type="AlphaFoldDB" id="A0A4S4LCD7"/>
<proteinExistence type="predicted"/>
<dbReference type="SUPFAM" id="SSF103196">
    <property type="entry name" value="Roadblock/LC7 domain"/>
    <property type="match status" value="1"/>
</dbReference>
<reference evidence="2 3" key="1">
    <citation type="submission" date="2019-02" db="EMBL/GenBank/DDBJ databases">
        <title>Genome sequencing of the rare red list fungi Phellinidium pouzarii.</title>
        <authorList>
            <person name="Buettner E."/>
            <person name="Kellner H."/>
        </authorList>
    </citation>
    <scope>NUCLEOTIDE SEQUENCE [LARGE SCALE GENOMIC DNA]</scope>
    <source>
        <strain evidence="2 3">DSM 108285</strain>
    </source>
</reference>
<keyword evidence="3" id="KW-1185">Reference proteome</keyword>
<sequence>MLALSSLHKLLAQVLVPPALHTAVLFSSSGALVSFASIGARPKDDIRVLVGLASEIWAETWEDGEGMVDSELGRIVVLPVASLQDTHSQREPMLLIVLNATDSVEWGELQRKGQSLASHLARPLQQLQDKMGSPAPVSSKNGRR</sequence>
<gene>
    <name evidence="2" type="ORF">EW145_g2086</name>
</gene>
<comment type="caution">
    <text evidence="2">The sequence shown here is derived from an EMBL/GenBank/DDBJ whole genome shotgun (WGS) entry which is preliminary data.</text>
</comment>
<dbReference type="OrthoDB" id="3201641at2759"/>
<evidence type="ECO:0000256" key="1">
    <source>
        <dbReference type="SAM" id="MobiDB-lite"/>
    </source>
</evidence>
<organism evidence="2 3">
    <name type="scientific">Phellinidium pouzarii</name>
    <dbReference type="NCBI Taxonomy" id="167371"/>
    <lineage>
        <taxon>Eukaryota</taxon>
        <taxon>Fungi</taxon>
        <taxon>Dikarya</taxon>
        <taxon>Basidiomycota</taxon>
        <taxon>Agaricomycotina</taxon>
        <taxon>Agaricomycetes</taxon>
        <taxon>Hymenochaetales</taxon>
        <taxon>Hymenochaetaceae</taxon>
        <taxon>Phellinidium</taxon>
    </lineage>
</organism>
<dbReference type="EMBL" id="SGPK01000067">
    <property type="protein sequence ID" value="THH09329.1"/>
    <property type="molecule type" value="Genomic_DNA"/>
</dbReference>
<feature type="region of interest" description="Disordered" evidence="1">
    <location>
        <begin position="125"/>
        <end position="144"/>
    </location>
</feature>
<dbReference type="Proteomes" id="UP000308199">
    <property type="component" value="Unassembled WGS sequence"/>
</dbReference>
<evidence type="ECO:0008006" key="4">
    <source>
        <dbReference type="Google" id="ProtNLM"/>
    </source>
</evidence>
<protein>
    <recommendedName>
        <fullName evidence="4">Roadblock/LAMTOR2 domain-containing protein</fullName>
    </recommendedName>
</protein>
<dbReference type="Gene3D" id="3.30.450.30">
    <property type="entry name" value="Dynein light chain 2a, cytoplasmic"/>
    <property type="match status" value="1"/>
</dbReference>
<evidence type="ECO:0000313" key="2">
    <source>
        <dbReference type="EMBL" id="THH09329.1"/>
    </source>
</evidence>